<evidence type="ECO:0000256" key="3">
    <source>
        <dbReference type="ARBA" id="ARBA00012374"/>
    </source>
</evidence>
<feature type="transmembrane region" description="Helical" evidence="14">
    <location>
        <begin position="87"/>
        <end position="109"/>
    </location>
</feature>
<keyword evidence="8 14" id="KW-1133">Transmembrane helix</keyword>
<dbReference type="GO" id="GO:0008360">
    <property type="term" value="P:regulation of cell shape"/>
    <property type="evidence" value="ECO:0007669"/>
    <property type="project" value="UniProtKB-KW"/>
</dbReference>
<organism evidence="15 16">
    <name type="scientific">Oceaniferula flava</name>
    <dbReference type="NCBI Taxonomy" id="2800421"/>
    <lineage>
        <taxon>Bacteria</taxon>
        <taxon>Pseudomonadati</taxon>
        <taxon>Verrucomicrobiota</taxon>
        <taxon>Verrucomicrobiia</taxon>
        <taxon>Verrucomicrobiales</taxon>
        <taxon>Verrucomicrobiaceae</taxon>
        <taxon>Oceaniferula</taxon>
    </lineage>
</organism>
<dbReference type="HAMAP" id="MF_01006">
    <property type="entry name" value="Undec_diphosphatase"/>
    <property type="match status" value="1"/>
</dbReference>
<dbReference type="Pfam" id="PF02673">
    <property type="entry name" value="BacA"/>
    <property type="match status" value="1"/>
</dbReference>
<comment type="caution">
    <text evidence="15">The sequence shown here is derived from an EMBL/GenBank/DDBJ whole genome shotgun (WGS) entry which is preliminary data.</text>
</comment>
<evidence type="ECO:0000256" key="9">
    <source>
        <dbReference type="ARBA" id="ARBA00023136"/>
    </source>
</evidence>
<reference evidence="15" key="1">
    <citation type="submission" date="2021-01" db="EMBL/GenBank/DDBJ databases">
        <title>Modified the classification status of verrucomicrobia.</title>
        <authorList>
            <person name="Feng X."/>
        </authorList>
    </citation>
    <scope>NUCLEOTIDE SEQUENCE</scope>
    <source>
        <strain evidence="15">5K15</strain>
    </source>
</reference>
<feature type="transmembrane region" description="Helical" evidence="14">
    <location>
        <begin position="232"/>
        <end position="258"/>
    </location>
</feature>
<dbReference type="InterPro" id="IPR003824">
    <property type="entry name" value="UppP"/>
</dbReference>
<evidence type="ECO:0000256" key="4">
    <source>
        <dbReference type="ARBA" id="ARBA00021581"/>
    </source>
</evidence>
<keyword evidence="10 14" id="KW-0046">Antibiotic resistance</keyword>
<keyword evidence="16" id="KW-1185">Reference proteome</keyword>
<evidence type="ECO:0000313" key="16">
    <source>
        <dbReference type="Proteomes" id="UP000634206"/>
    </source>
</evidence>
<dbReference type="RefSeq" id="WP_309489309.1">
    <property type="nucleotide sequence ID" value="NZ_JAENIG010000003.1"/>
</dbReference>
<evidence type="ECO:0000313" key="15">
    <source>
        <dbReference type="EMBL" id="MBK1854704.1"/>
    </source>
</evidence>
<keyword evidence="14" id="KW-0133">Cell shape</keyword>
<evidence type="ECO:0000256" key="2">
    <source>
        <dbReference type="ARBA" id="ARBA00010621"/>
    </source>
</evidence>
<comment type="miscellaneous">
    <text evidence="14">Bacitracin is thought to be involved in the inhibition of peptidoglycan synthesis by sequestering undecaprenyl diphosphate, thereby reducing the pool of lipid carrier available.</text>
</comment>
<evidence type="ECO:0000256" key="14">
    <source>
        <dbReference type="HAMAP-Rule" id="MF_01006"/>
    </source>
</evidence>
<proteinExistence type="inferred from homology"/>
<evidence type="ECO:0000256" key="10">
    <source>
        <dbReference type="ARBA" id="ARBA00023251"/>
    </source>
</evidence>
<comment type="subcellular location">
    <subcellularLocation>
        <location evidence="1 14">Cell membrane</location>
        <topology evidence="1 14">Multi-pass membrane protein</topology>
    </subcellularLocation>
</comment>
<keyword evidence="14" id="KW-0961">Cell wall biogenesis/degradation</keyword>
<feature type="transmembrane region" description="Helical" evidence="14">
    <location>
        <begin position="200"/>
        <end position="220"/>
    </location>
</feature>
<evidence type="ECO:0000256" key="11">
    <source>
        <dbReference type="ARBA" id="ARBA00032707"/>
    </source>
</evidence>
<dbReference type="PANTHER" id="PTHR30622:SF4">
    <property type="entry name" value="UNDECAPRENYL-DIPHOSPHATASE"/>
    <property type="match status" value="1"/>
</dbReference>
<dbReference type="GO" id="GO:0071555">
    <property type="term" value="P:cell wall organization"/>
    <property type="evidence" value="ECO:0007669"/>
    <property type="project" value="UniProtKB-KW"/>
</dbReference>
<evidence type="ECO:0000256" key="5">
    <source>
        <dbReference type="ARBA" id="ARBA00022475"/>
    </source>
</evidence>
<evidence type="ECO:0000256" key="12">
    <source>
        <dbReference type="ARBA" id="ARBA00032932"/>
    </source>
</evidence>
<accession>A0AAE2SBI4</accession>
<evidence type="ECO:0000256" key="7">
    <source>
        <dbReference type="ARBA" id="ARBA00022801"/>
    </source>
</evidence>
<evidence type="ECO:0000256" key="13">
    <source>
        <dbReference type="ARBA" id="ARBA00047594"/>
    </source>
</evidence>
<dbReference type="GO" id="GO:0050380">
    <property type="term" value="F:undecaprenyl-diphosphatase activity"/>
    <property type="evidence" value="ECO:0007669"/>
    <property type="project" value="UniProtKB-UniRule"/>
</dbReference>
<evidence type="ECO:0000256" key="1">
    <source>
        <dbReference type="ARBA" id="ARBA00004651"/>
    </source>
</evidence>
<dbReference type="AlphaFoldDB" id="A0AAE2SBI4"/>
<dbReference type="GO" id="GO:0005886">
    <property type="term" value="C:plasma membrane"/>
    <property type="evidence" value="ECO:0007669"/>
    <property type="project" value="UniProtKB-SubCell"/>
</dbReference>
<keyword evidence="5 14" id="KW-1003">Cell membrane</keyword>
<dbReference type="PANTHER" id="PTHR30622">
    <property type="entry name" value="UNDECAPRENYL-DIPHOSPHATASE"/>
    <property type="match status" value="1"/>
</dbReference>
<comment type="function">
    <text evidence="14">Catalyzes the dephosphorylation of undecaprenyl diphosphate (UPP). Confers resistance to bacitracin.</text>
</comment>
<sequence>MEIWKAIIVGVVQGLAEFLPISSSGHIVLTQFLLGMRPFPEGGEGDIVFEVILHLGTLMSVLVYFWRRLWNMTRSLWTKDLEEERRWIWLLGLATLPAVVLVITPINFVTNAETGDREKVTLGDIFERAYDNPVVVSCLLLVTGALLLAPKVIRIKQRQLGWKGALAMGIGQAIAILPGISRSGSSITAGLIAGVDAKKAAEFSFLMSIPAIAGAVVFKLDEFKEKFTSDTMVPYLAGAISAFVVGILAVALVMTAIRRGKFQYFAYYCFAAGISGILYFSLAG</sequence>
<evidence type="ECO:0000256" key="8">
    <source>
        <dbReference type="ARBA" id="ARBA00022989"/>
    </source>
</evidence>
<keyword evidence="9 14" id="KW-0472">Membrane</keyword>
<evidence type="ECO:0000256" key="6">
    <source>
        <dbReference type="ARBA" id="ARBA00022692"/>
    </source>
</evidence>
<gene>
    <name evidence="14" type="primary">uppP</name>
    <name evidence="15" type="ORF">JIN83_07015</name>
</gene>
<keyword evidence="14" id="KW-0573">Peptidoglycan synthesis</keyword>
<keyword evidence="6 14" id="KW-0812">Transmembrane</keyword>
<comment type="similarity">
    <text evidence="2 14">Belongs to the UppP family.</text>
</comment>
<dbReference type="GO" id="GO:0046677">
    <property type="term" value="P:response to antibiotic"/>
    <property type="evidence" value="ECO:0007669"/>
    <property type="project" value="UniProtKB-UniRule"/>
</dbReference>
<feature type="transmembrane region" description="Helical" evidence="14">
    <location>
        <begin position="129"/>
        <end position="148"/>
    </location>
</feature>
<keyword evidence="7 14" id="KW-0378">Hydrolase</keyword>
<feature type="transmembrane region" description="Helical" evidence="14">
    <location>
        <begin position="7"/>
        <end position="27"/>
    </location>
</feature>
<protein>
    <recommendedName>
        <fullName evidence="4 14">Undecaprenyl-diphosphatase</fullName>
        <ecNumber evidence="3 14">3.6.1.27</ecNumber>
    </recommendedName>
    <alternativeName>
        <fullName evidence="12 14">Bacitracin resistance protein</fullName>
    </alternativeName>
    <alternativeName>
        <fullName evidence="11 14">Undecaprenyl pyrophosphate phosphatase</fullName>
    </alternativeName>
</protein>
<dbReference type="EC" id="3.6.1.27" evidence="3 14"/>
<dbReference type="EMBL" id="JAENIG010000003">
    <property type="protein sequence ID" value="MBK1854704.1"/>
    <property type="molecule type" value="Genomic_DNA"/>
</dbReference>
<dbReference type="Proteomes" id="UP000634206">
    <property type="component" value="Unassembled WGS sequence"/>
</dbReference>
<feature type="transmembrane region" description="Helical" evidence="14">
    <location>
        <begin position="264"/>
        <end position="282"/>
    </location>
</feature>
<name>A0AAE2SBI4_9BACT</name>
<comment type="catalytic activity">
    <reaction evidence="13 14">
        <text>di-trans,octa-cis-undecaprenyl diphosphate + H2O = di-trans,octa-cis-undecaprenyl phosphate + phosphate + H(+)</text>
        <dbReference type="Rhea" id="RHEA:28094"/>
        <dbReference type="ChEBI" id="CHEBI:15377"/>
        <dbReference type="ChEBI" id="CHEBI:15378"/>
        <dbReference type="ChEBI" id="CHEBI:43474"/>
        <dbReference type="ChEBI" id="CHEBI:58405"/>
        <dbReference type="ChEBI" id="CHEBI:60392"/>
        <dbReference type="EC" id="3.6.1.27"/>
    </reaction>
</comment>
<dbReference type="GO" id="GO:0009252">
    <property type="term" value="P:peptidoglycan biosynthetic process"/>
    <property type="evidence" value="ECO:0007669"/>
    <property type="project" value="UniProtKB-KW"/>
</dbReference>
<feature type="transmembrane region" description="Helical" evidence="14">
    <location>
        <begin position="47"/>
        <end position="66"/>
    </location>
</feature>